<evidence type="ECO:0000313" key="1">
    <source>
        <dbReference type="EMBL" id="JAH94707.1"/>
    </source>
</evidence>
<organism evidence="1">
    <name type="scientific">Anguilla anguilla</name>
    <name type="common">European freshwater eel</name>
    <name type="synonym">Muraena anguilla</name>
    <dbReference type="NCBI Taxonomy" id="7936"/>
    <lineage>
        <taxon>Eukaryota</taxon>
        <taxon>Metazoa</taxon>
        <taxon>Chordata</taxon>
        <taxon>Craniata</taxon>
        <taxon>Vertebrata</taxon>
        <taxon>Euteleostomi</taxon>
        <taxon>Actinopterygii</taxon>
        <taxon>Neopterygii</taxon>
        <taxon>Teleostei</taxon>
        <taxon>Anguilliformes</taxon>
        <taxon>Anguillidae</taxon>
        <taxon>Anguilla</taxon>
    </lineage>
</organism>
<name>A0A0E9WW73_ANGAN</name>
<dbReference type="EMBL" id="GBXM01013870">
    <property type="protein sequence ID" value="JAH94707.1"/>
    <property type="molecule type" value="Transcribed_RNA"/>
</dbReference>
<reference evidence="1" key="2">
    <citation type="journal article" date="2015" name="Fish Shellfish Immunol.">
        <title>Early steps in the European eel (Anguilla anguilla)-Vibrio vulnificus interaction in the gills: Role of the RtxA13 toxin.</title>
        <authorList>
            <person name="Callol A."/>
            <person name="Pajuelo D."/>
            <person name="Ebbesson L."/>
            <person name="Teles M."/>
            <person name="MacKenzie S."/>
            <person name="Amaro C."/>
        </authorList>
    </citation>
    <scope>NUCLEOTIDE SEQUENCE</scope>
</reference>
<dbReference type="AlphaFoldDB" id="A0A0E9WW73"/>
<protein>
    <submittedName>
        <fullName evidence="1">Uncharacterized protein</fullName>
    </submittedName>
</protein>
<sequence>MRSVVQSRTMYTFGAGDNMPHPSKVIAIVTSQINHGDGCPDTRHLNMALIPWKAPSRKQS</sequence>
<proteinExistence type="predicted"/>
<accession>A0A0E9WW73</accession>
<reference evidence="1" key="1">
    <citation type="submission" date="2014-11" db="EMBL/GenBank/DDBJ databases">
        <authorList>
            <person name="Amaro Gonzalez C."/>
        </authorList>
    </citation>
    <scope>NUCLEOTIDE SEQUENCE</scope>
</reference>